<evidence type="ECO:0000313" key="1">
    <source>
        <dbReference type="EMBL" id="CAK5078371.1"/>
    </source>
</evidence>
<name>A0ACB0ZHB1_MELEN</name>
<dbReference type="EMBL" id="CAVMJV010000035">
    <property type="protein sequence ID" value="CAK5078371.1"/>
    <property type="molecule type" value="Genomic_DNA"/>
</dbReference>
<sequence length="74" mass="8758">MHYLQIRNCFERSFKVKIVGEEIEVNLLIEITGLHHNNDKNLINVKNKMRNILGENMFNKIEMAFPVIFEIGKK</sequence>
<dbReference type="Proteomes" id="UP001497535">
    <property type="component" value="Unassembled WGS sequence"/>
</dbReference>
<evidence type="ECO:0000313" key="2">
    <source>
        <dbReference type="Proteomes" id="UP001497535"/>
    </source>
</evidence>
<gene>
    <name evidence="1" type="ORF">MENTE1834_LOCUS25422</name>
</gene>
<reference evidence="1" key="1">
    <citation type="submission" date="2023-11" db="EMBL/GenBank/DDBJ databases">
        <authorList>
            <person name="Poullet M."/>
        </authorList>
    </citation>
    <scope>NUCLEOTIDE SEQUENCE</scope>
    <source>
        <strain evidence="1">E1834</strain>
    </source>
</reference>
<keyword evidence="2" id="KW-1185">Reference proteome</keyword>
<proteinExistence type="predicted"/>
<protein>
    <submittedName>
        <fullName evidence="1">Uncharacterized protein</fullName>
    </submittedName>
</protein>
<accession>A0ACB0ZHB1</accession>
<organism evidence="1 2">
    <name type="scientific">Meloidogyne enterolobii</name>
    <name type="common">Root-knot nematode worm</name>
    <name type="synonym">Meloidogyne mayaguensis</name>
    <dbReference type="NCBI Taxonomy" id="390850"/>
    <lineage>
        <taxon>Eukaryota</taxon>
        <taxon>Metazoa</taxon>
        <taxon>Ecdysozoa</taxon>
        <taxon>Nematoda</taxon>
        <taxon>Chromadorea</taxon>
        <taxon>Rhabditida</taxon>
        <taxon>Tylenchina</taxon>
        <taxon>Tylenchomorpha</taxon>
        <taxon>Tylenchoidea</taxon>
        <taxon>Meloidogynidae</taxon>
        <taxon>Meloidogyninae</taxon>
        <taxon>Meloidogyne</taxon>
    </lineage>
</organism>
<comment type="caution">
    <text evidence="1">The sequence shown here is derived from an EMBL/GenBank/DDBJ whole genome shotgun (WGS) entry which is preliminary data.</text>
</comment>